<dbReference type="PANTHER" id="PTHR43976:SF9">
    <property type="entry name" value="OXIDOREDUCTASE"/>
    <property type="match status" value="1"/>
</dbReference>
<sequence length="294" mass="30973">MSKIILITGASSGFGRDTAETLSKAGHRVFASMRDTTGRNRPHADALRAKGIEVVELDVTDDKSVEQGVASVIAKADRLDVLINNAGLGSAGISESFTADQVRALFDVNVIGVQRTLRAALPAFRRQGEGLVVNIGSFLGRVTFPFFGLYGASKFALEALTDSYRYELSQLGVDVVLVQPSSYPTNMFSSAQKAGDAERAAGYGEIGAIPGKMVERLMDLFASENAPNPHDVAEAISRIVAQPNGSRAARVIVGESLGADAVNAQAAQVQAHLLEGLGLGFLDKLRTVPAEADA</sequence>
<keyword evidence="3" id="KW-1185">Reference proteome</keyword>
<dbReference type="InterPro" id="IPR020904">
    <property type="entry name" value="Sc_DH/Rdtase_CS"/>
</dbReference>
<name>A0ABX8V0Q5_9BURK</name>
<dbReference type="InterPro" id="IPR051911">
    <property type="entry name" value="SDR_oxidoreductase"/>
</dbReference>
<proteinExistence type="inferred from homology"/>
<organism evidence="2 3">
    <name type="scientific">Paraburkholderia edwinii</name>
    <dbReference type="NCBI Taxonomy" id="2861782"/>
    <lineage>
        <taxon>Bacteria</taxon>
        <taxon>Pseudomonadati</taxon>
        <taxon>Pseudomonadota</taxon>
        <taxon>Betaproteobacteria</taxon>
        <taxon>Burkholderiales</taxon>
        <taxon>Burkholderiaceae</taxon>
        <taxon>Paraburkholderia</taxon>
    </lineage>
</organism>
<comment type="similarity">
    <text evidence="1">Belongs to the short-chain dehydrogenases/reductases (SDR) family.</text>
</comment>
<dbReference type="Proteomes" id="UP000826462">
    <property type="component" value="Chromosome 2"/>
</dbReference>
<dbReference type="CDD" id="cd05374">
    <property type="entry name" value="17beta-HSD-like_SDR_c"/>
    <property type="match status" value="1"/>
</dbReference>
<reference evidence="2 3" key="1">
    <citation type="submission" date="2021-07" db="EMBL/GenBank/DDBJ databases">
        <title>Paraburkholderia edwinii protects Aspergillus sp. from phenazines by acting as a toxin sponge.</title>
        <authorList>
            <person name="Dahlstrom K.M."/>
            <person name="Newman D.K."/>
        </authorList>
    </citation>
    <scope>NUCLEOTIDE SEQUENCE [LARGE SCALE GENOMIC DNA]</scope>
    <source>
        <strain evidence="2 3">Pe01</strain>
    </source>
</reference>
<gene>
    <name evidence="2" type="ORF">KZJ38_23590</name>
</gene>
<dbReference type="SUPFAM" id="SSF51735">
    <property type="entry name" value="NAD(P)-binding Rossmann-fold domains"/>
    <property type="match status" value="1"/>
</dbReference>
<protein>
    <submittedName>
        <fullName evidence="2">SDR family oxidoreductase</fullName>
    </submittedName>
</protein>
<dbReference type="PROSITE" id="PS00061">
    <property type="entry name" value="ADH_SHORT"/>
    <property type="match status" value="1"/>
</dbReference>
<dbReference type="Gene3D" id="3.40.50.720">
    <property type="entry name" value="NAD(P)-binding Rossmann-like Domain"/>
    <property type="match status" value="1"/>
</dbReference>
<dbReference type="EMBL" id="CP080096">
    <property type="protein sequence ID" value="QYD72685.1"/>
    <property type="molecule type" value="Genomic_DNA"/>
</dbReference>
<dbReference type="PANTHER" id="PTHR43976">
    <property type="entry name" value="SHORT CHAIN DEHYDROGENASE"/>
    <property type="match status" value="1"/>
</dbReference>
<dbReference type="InterPro" id="IPR002347">
    <property type="entry name" value="SDR_fam"/>
</dbReference>
<dbReference type="InterPro" id="IPR036291">
    <property type="entry name" value="NAD(P)-bd_dom_sf"/>
</dbReference>
<dbReference type="PRINTS" id="PR00080">
    <property type="entry name" value="SDRFAMILY"/>
</dbReference>
<evidence type="ECO:0000313" key="2">
    <source>
        <dbReference type="EMBL" id="QYD72685.1"/>
    </source>
</evidence>
<evidence type="ECO:0000256" key="1">
    <source>
        <dbReference type="RuleBase" id="RU000363"/>
    </source>
</evidence>
<dbReference type="RefSeq" id="WP_219802107.1">
    <property type="nucleotide sequence ID" value="NZ_CP080096.1"/>
</dbReference>
<dbReference type="PRINTS" id="PR00081">
    <property type="entry name" value="GDHRDH"/>
</dbReference>
<dbReference type="Pfam" id="PF00106">
    <property type="entry name" value="adh_short"/>
    <property type="match status" value="1"/>
</dbReference>
<evidence type="ECO:0000313" key="3">
    <source>
        <dbReference type="Proteomes" id="UP000826462"/>
    </source>
</evidence>
<accession>A0ABX8V0Q5</accession>